<organism evidence="4 5">
    <name type="scientific">Arcobacter acticola</name>
    <dbReference type="NCBI Taxonomy" id="1849015"/>
    <lineage>
        <taxon>Bacteria</taxon>
        <taxon>Pseudomonadati</taxon>
        <taxon>Campylobacterota</taxon>
        <taxon>Epsilonproteobacteria</taxon>
        <taxon>Campylobacterales</taxon>
        <taxon>Arcobacteraceae</taxon>
        <taxon>Arcobacter</taxon>
    </lineage>
</organism>
<dbReference type="Proteomes" id="UP000503483">
    <property type="component" value="Chromosome"/>
</dbReference>
<sequence length="603" mass="70958">MIQLLNICNISNRKSKYLLLTFLFSTSCFSSSEINSLIEQNKLYENAYWSKLLHYRNGSSEIDSNNFFISKDGKTDLKKELFETINSLESGQNDVLCRFPLRVKWLKQNIPQLKKNIVPYSCPKLNEYLGAIDAKQVTMVFPTAHINSPASMYGHTFLRVSSDEETPLISNAINYAAKTTDTNGFIFAYKGLFGEYEGRYSILPYYEKIKEYNNLEQRDIWEYDLDLKQDEIDRLVLHAYELKDVYSDYFFFKENCSYNILWLLEIARSDLDLVSHFSLKTVPLDSIKILKPYNLIKDSKFRYSSMKKMKHILEEKIENKEYLDSFVNDNEPLNEDLSIDDKISYLDFKISYLQYQRANNEYDKKEYLSKYLELLKQRSTYNQSSNYDIKAPKNPLDSHDSARVSFYYNSDDSFELSAKPVYHDIYDISDGYLQGAYIDFFDINIKKEKDENIKLDRFTLLKIKSLAPRDMFFQPTSWGIDLAYEHFKDQSDYLKIKPEAGLTYGNEKDFIYLMLGSNVYYKNSDQLYSIGSSIGFVTNRFDDIKLGLNYSYDRYNKSLENNQFEAFGTYKLDQNASLTIKYLNDDLYKQNDEKVKLGVSYYF</sequence>
<dbReference type="Pfam" id="PF25225">
    <property type="entry name" value="DUF7843"/>
    <property type="match status" value="1"/>
</dbReference>
<evidence type="ECO:0000259" key="1">
    <source>
        <dbReference type="Pfam" id="PF13387"/>
    </source>
</evidence>
<dbReference type="EMBL" id="CP042652">
    <property type="protein sequence ID" value="QKE27834.1"/>
    <property type="molecule type" value="Genomic_DNA"/>
</dbReference>
<proteinExistence type="predicted"/>
<feature type="domain" description="DUF7843" evidence="3">
    <location>
        <begin position="42"/>
        <end position="109"/>
    </location>
</feature>
<dbReference type="InterPro" id="IPR057165">
    <property type="entry name" value="DUF7843"/>
</dbReference>
<feature type="domain" description="Lnb N-terminal periplasmic" evidence="1">
    <location>
        <begin position="126"/>
        <end position="291"/>
    </location>
</feature>
<dbReference type="InterPro" id="IPR025178">
    <property type="entry name" value="Lnb_N"/>
</dbReference>
<feature type="domain" description="DUF7840" evidence="2">
    <location>
        <begin position="392"/>
        <end position="602"/>
    </location>
</feature>
<dbReference type="InterPro" id="IPR057162">
    <property type="entry name" value="DUF7840"/>
</dbReference>
<evidence type="ECO:0000259" key="2">
    <source>
        <dbReference type="Pfam" id="PF25222"/>
    </source>
</evidence>
<name>A0A6M8EXC6_9BACT</name>
<evidence type="ECO:0000313" key="4">
    <source>
        <dbReference type="EMBL" id="QKE27834.1"/>
    </source>
</evidence>
<dbReference type="KEGG" id="paco:AACT_0629"/>
<reference evidence="4 5" key="1">
    <citation type="submission" date="2019-08" db="EMBL/GenBank/DDBJ databases">
        <title>Complete genome sequence of Arcobacter acticola.</title>
        <authorList>
            <person name="Miller W."/>
        </authorList>
    </citation>
    <scope>NUCLEOTIDE SEQUENCE [LARGE SCALE GENOMIC DNA]</scope>
    <source>
        <strain evidence="4 5">KCTC 52212</strain>
    </source>
</reference>
<dbReference type="Pfam" id="PF13387">
    <property type="entry name" value="Lnb_N"/>
    <property type="match status" value="1"/>
</dbReference>
<evidence type="ECO:0000259" key="3">
    <source>
        <dbReference type="Pfam" id="PF25225"/>
    </source>
</evidence>
<dbReference type="AlphaFoldDB" id="A0A6M8EXC6"/>
<evidence type="ECO:0000313" key="5">
    <source>
        <dbReference type="Proteomes" id="UP000503483"/>
    </source>
</evidence>
<gene>
    <name evidence="4" type="ORF">AACT_0629</name>
</gene>
<dbReference type="Pfam" id="PF25222">
    <property type="entry name" value="DUF7840"/>
    <property type="match status" value="1"/>
</dbReference>
<keyword evidence="5" id="KW-1185">Reference proteome</keyword>
<protein>
    <submittedName>
        <fullName evidence="4">DUF4105 domain-containing protein</fullName>
    </submittedName>
</protein>
<accession>A0A6M8EXC6</accession>